<reference evidence="1" key="1">
    <citation type="submission" date="2018-06" db="EMBL/GenBank/DDBJ databases">
        <authorList>
            <person name="Zhirakovskaya E."/>
        </authorList>
    </citation>
    <scope>NUCLEOTIDE SEQUENCE</scope>
</reference>
<name>A0A3B0UUE7_9ZZZZ</name>
<evidence type="ECO:0000313" key="1">
    <source>
        <dbReference type="EMBL" id="VAW29982.1"/>
    </source>
</evidence>
<dbReference type="Gene3D" id="1.25.40.10">
    <property type="entry name" value="Tetratricopeptide repeat domain"/>
    <property type="match status" value="1"/>
</dbReference>
<organism evidence="1">
    <name type="scientific">hydrothermal vent metagenome</name>
    <dbReference type="NCBI Taxonomy" id="652676"/>
    <lineage>
        <taxon>unclassified sequences</taxon>
        <taxon>metagenomes</taxon>
        <taxon>ecological metagenomes</taxon>
    </lineage>
</organism>
<gene>
    <name evidence="1" type="ORF">MNBD_CHLOROFLEXI01-5037</name>
</gene>
<dbReference type="InterPro" id="IPR019734">
    <property type="entry name" value="TPR_rpt"/>
</dbReference>
<dbReference type="InterPro" id="IPR011990">
    <property type="entry name" value="TPR-like_helical_dom_sf"/>
</dbReference>
<proteinExistence type="predicted"/>
<dbReference type="EMBL" id="UOEU01000018">
    <property type="protein sequence ID" value="VAW29982.1"/>
    <property type="molecule type" value="Genomic_DNA"/>
</dbReference>
<accession>A0A3B0UUE7</accession>
<protein>
    <submittedName>
        <fullName evidence="1">Uncharacterized protein</fullName>
    </submittedName>
</protein>
<dbReference type="AlphaFoldDB" id="A0A3B0UUE7"/>
<dbReference type="SMART" id="SM00028">
    <property type="entry name" value="TPR"/>
    <property type="match status" value="2"/>
</dbReference>
<dbReference type="SUPFAM" id="SSF48452">
    <property type="entry name" value="TPR-like"/>
    <property type="match status" value="1"/>
</dbReference>
<sequence>MGQQIIAKLLPLLEKVTWPETAVATEQGRQSYFVGLEKVDASSGNPNQLVASLKTFIAGNSQPFAFAGVAYALIAAAREKDGSYAAAGLEAAADWLGKAQDLEADVLEINMLEGLLYVVNGRLQDARTVLDYLHELSPSDYQLYRIEVAYWQAKDDLEQTVHWFEQAAEVADTVPQRLAMRGQLADFYFQHKMWAEAKEAYQEALHFDNSNALLWHKLSVVHWQLQDIEEAEKCNQQTLRLKDFPAARQLEETIKKKKSEGGVWGKLFGGD</sequence>